<keyword evidence="2" id="KW-1185">Reference proteome</keyword>
<proteinExistence type="predicted"/>
<dbReference type="InParanoid" id="A9AVJ5"/>
<organism evidence="1 2">
    <name type="scientific">Herpetosiphon aurantiacus (strain ATCC 23779 / DSM 785 / 114-95)</name>
    <dbReference type="NCBI Taxonomy" id="316274"/>
    <lineage>
        <taxon>Bacteria</taxon>
        <taxon>Bacillati</taxon>
        <taxon>Chloroflexota</taxon>
        <taxon>Chloroflexia</taxon>
        <taxon>Herpetosiphonales</taxon>
        <taxon>Herpetosiphonaceae</taxon>
        <taxon>Herpetosiphon</taxon>
    </lineage>
</organism>
<dbReference type="SUPFAM" id="SSF52540">
    <property type="entry name" value="P-loop containing nucleoside triphosphate hydrolases"/>
    <property type="match status" value="1"/>
</dbReference>
<dbReference type="InterPro" id="IPR019734">
    <property type="entry name" value="TPR_rpt"/>
</dbReference>
<dbReference type="eggNOG" id="COG0457">
    <property type="taxonomic scope" value="Bacteria"/>
</dbReference>
<evidence type="ECO:0000313" key="1">
    <source>
        <dbReference type="EMBL" id="ABX04686.1"/>
    </source>
</evidence>
<sequence length="1497" mass="163878">MDDRALRLALESLLDEPTLKSAHRASLERGLADLRAQRLTSDERDYLCYLIEHYGQSNPSPDPVAALIAAFQDKLPTYDPAAVATAVHHALAQQPATLNGAPVTITMNGDTYAHQANLAIGNQVGGNLVQVTVTIPIPDVRFDALLATALRTHEHEKTRERLINAAQQIESDRLLNLRLKGFVGRVTELAAIREHIETMRSTGGYVLIKAAAGEGKSSSIAKLIQEAGIAQTPHHFIALTTGREYQLGLLRAVAAQLILKHNLTVSYFPEESYPAMKGEFVRILDELSKQGIEETIYLDGLDQLQPEIDGSRDLSFLPPQPPPGIVMVLGSRPDETLKPLEILHRVDYDLPPLSEADALALWRSVQPAVADGLLHDLYAALKGNALFVHLAANTMRDQSVVDATSLIRQIEQNPSNLFGITLDRIKGRSRSQWDVVWKPMLVLLLVAQEPLRLDVVGDLLEHDHDTMQDAVRVLGGLVSQGIDQRVALHHLLFRDYLAAVVFNAREVKRWQQRLADWCSVDLEMIWGDHSDPIEQARRVYARYHYITHLSLAENWPTLWQVLDAGDYGEQKTRFDPSTRLYALDLDRGRESAINAGQSTEEHLQNLPRLWKYSLLRTSLTSRVDQWPDDLFVVLVMLGRTQEALDRIDLCTDHGRQIQLWKKILVLCEPQYQSTIIILMHQVASHLSGIEKFRLLGLIATTIATLGAIDQAHQIAQSITDLTHRFGAFRDIAITADKLGNREQALEILNHALIIAQSIDDPKSRAEPLYAIATTIATLGAIDQAHQITCQIDLPELRDDALAVVVTVTATFGDIDRALAMAQPIEGLWQQAHALRSIAITTTHGSISRALVIAQSINDPIFRADAFGTIATIVATLGDINQALAIAQSIDSWSHRVDALGTIATTVATLGDINQALAIAQSIDSWSHRSHVFRTIAATTNILGNRAKAISILDHARQLAQSINDRWQKADALKAIATTAATFNDQEQAIRILDQALAIAQSIKSLRQRADTLRDIAIIAATIGSIDQAFAIAQSIDHPKQCVDTLGVITITATAAYGNGQPAITIFNKTRSIIQSINYPEQRADALGVIATTTATFGEINRALAIAQSIDDSERHADTLRAIATTIATFGEINRALAIAQSINNRWQRADALKAIATTAAAFGDIDHALVITKFINEFFQQTNALRSIAITTATFGDINRALTIAQSINDLGQQADTLKVIATITSTLGDTNRALAIAQSINDLVHRVDVLCFLALIATKLGNREKGTDLLNYAIVIAQSIVRPERCADAFKVIAITTATLGDISQALAIAQSIVRPERRADAFKVIAITTATLGDISQALAIAQSITQPEQCVDALGTIAARAADTYGNDQLPMAILEKAHQIAQSIAQPERRADALGTIATTTATLGDIDRAIAIVQSIVSPDKHDHSLRMIVKTVRSITRILAIIQRIWFHSKTSGSIWGMTPIIAPLLNDYPWLGTAILKEEAWVNEQLKRLG</sequence>
<dbReference type="InterPro" id="IPR011990">
    <property type="entry name" value="TPR-like_helical_dom_sf"/>
</dbReference>
<gene>
    <name evidence="1" type="ordered locus">Haur_2043</name>
</gene>
<dbReference type="Proteomes" id="UP000000787">
    <property type="component" value="Chromosome"/>
</dbReference>
<dbReference type="InterPro" id="IPR027417">
    <property type="entry name" value="P-loop_NTPase"/>
</dbReference>
<accession>A9AVJ5</accession>
<dbReference type="BioCyc" id="HAUR316274:GHYA-2072-MONOMER"/>
<protein>
    <submittedName>
        <fullName evidence="1">Tetratricopeptide domain protein</fullName>
    </submittedName>
</protein>
<dbReference type="PANTHER" id="PTHR10098">
    <property type="entry name" value="RAPSYN-RELATED"/>
    <property type="match status" value="1"/>
</dbReference>
<dbReference type="SMART" id="SM00028">
    <property type="entry name" value="TPR"/>
    <property type="match status" value="3"/>
</dbReference>
<dbReference type="SUPFAM" id="SSF48452">
    <property type="entry name" value="TPR-like"/>
    <property type="match status" value="3"/>
</dbReference>
<dbReference type="HOGENOM" id="CLU_003004_0_0_0"/>
<dbReference type="Pfam" id="PF13424">
    <property type="entry name" value="TPR_12"/>
    <property type="match status" value="1"/>
</dbReference>
<dbReference type="KEGG" id="hau:Haur_2043"/>
<reference evidence="1 2" key="1">
    <citation type="journal article" date="2011" name="Stand. Genomic Sci.">
        <title>Complete genome sequence of the filamentous gliding predatory bacterium Herpetosiphon aurantiacus type strain (114-95(T)).</title>
        <authorList>
            <person name="Kiss H."/>
            <person name="Nett M."/>
            <person name="Domin N."/>
            <person name="Martin K."/>
            <person name="Maresca J.A."/>
            <person name="Copeland A."/>
            <person name="Lapidus A."/>
            <person name="Lucas S."/>
            <person name="Berry K.W."/>
            <person name="Glavina Del Rio T."/>
            <person name="Dalin E."/>
            <person name="Tice H."/>
            <person name="Pitluck S."/>
            <person name="Richardson P."/>
            <person name="Bruce D."/>
            <person name="Goodwin L."/>
            <person name="Han C."/>
            <person name="Detter J.C."/>
            <person name="Schmutz J."/>
            <person name="Brettin T."/>
            <person name="Land M."/>
            <person name="Hauser L."/>
            <person name="Kyrpides N.C."/>
            <person name="Ivanova N."/>
            <person name="Goker M."/>
            <person name="Woyke T."/>
            <person name="Klenk H.P."/>
            <person name="Bryant D.A."/>
        </authorList>
    </citation>
    <scope>NUCLEOTIDE SEQUENCE [LARGE SCALE GENOMIC DNA]</scope>
    <source>
        <strain evidence="2">ATCC 23779 / DSM 785 / 114-95</strain>
    </source>
</reference>
<dbReference type="EMBL" id="CP000875">
    <property type="protein sequence ID" value="ABX04686.1"/>
    <property type="molecule type" value="Genomic_DNA"/>
</dbReference>
<name>A9AVJ5_HERA2</name>
<evidence type="ECO:0000313" key="2">
    <source>
        <dbReference type="Proteomes" id="UP000000787"/>
    </source>
</evidence>
<dbReference type="Gene3D" id="1.25.40.10">
    <property type="entry name" value="Tetratricopeptide repeat domain"/>
    <property type="match status" value="7"/>
</dbReference>
<dbReference type="STRING" id="316274.Haur_2043"/>